<keyword evidence="1" id="KW-1133">Transmembrane helix</keyword>
<gene>
    <name evidence="2" type="ORF">ENX07_07900</name>
</gene>
<evidence type="ECO:0008006" key="3">
    <source>
        <dbReference type="Google" id="ProtNLM"/>
    </source>
</evidence>
<proteinExistence type="predicted"/>
<evidence type="ECO:0000313" key="2">
    <source>
        <dbReference type="EMBL" id="HGE99971.1"/>
    </source>
</evidence>
<protein>
    <recommendedName>
        <fullName evidence="3">PH domain-containing protein</fullName>
    </recommendedName>
</protein>
<keyword evidence="1" id="KW-0812">Transmembrane</keyword>
<sequence length="134" mass="16119">MTYRIHKAKENPKKTLFVSLFLFFLFLFFLLFYGLFWTILAFLLLFFALNSYFLPITYTLTEDEIIVDKGLYKFKRNWQEFKKVIETRNGLILSPFAHRTFLDNFRGLHIFLPGEKEEIVKFIRGRLTQNTNQG</sequence>
<accession>A0A7C3YQV7</accession>
<dbReference type="AlphaFoldDB" id="A0A7C3YQV7"/>
<organism evidence="2">
    <name type="scientific">candidate division WOR-3 bacterium</name>
    <dbReference type="NCBI Taxonomy" id="2052148"/>
    <lineage>
        <taxon>Bacteria</taxon>
        <taxon>Bacteria division WOR-3</taxon>
    </lineage>
</organism>
<name>A0A7C3YQV7_UNCW3</name>
<dbReference type="InterPro" id="IPR036259">
    <property type="entry name" value="MFS_trans_sf"/>
</dbReference>
<dbReference type="SUPFAM" id="SSF103473">
    <property type="entry name" value="MFS general substrate transporter"/>
    <property type="match status" value="1"/>
</dbReference>
<keyword evidence="1" id="KW-0472">Membrane</keyword>
<dbReference type="EMBL" id="DTMQ01000048">
    <property type="protein sequence ID" value="HGE99971.1"/>
    <property type="molecule type" value="Genomic_DNA"/>
</dbReference>
<feature type="transmembrane region" description="Helical" evidence="1">
    <location>
        <begin position="20"/>
        <end position="49"/>
    </location>
</feature>
<comment type="caution">
    <text evidence="2">The sequence shown here is derived from an EMBL/GenBank/DDBJ whole genome shotgun (WGS) entry which is preliminary data.</text>
</comment>
<evidence type="ECO:0000256" key="1">
    <source>
        <dbReference type="SAM" id="Phobius"/>
    </source>
</evidence>
<reference evidence="2" key="1">
    <citation type="journal article" date="2020" name="mSystems">
        <title>Genome- and Community-Level Interaction Insights into Carbon Utilization and Element Cycling Functions of Hydrothermarchaeota in Hydrothermal Sediment.</title>
        <authorList>
            <person name="Zhou Z."/>
            <person name="Liu Y."/>
            <person name="Xu W."/>
            <person name="Pan J."/>
            <person name="Luo Z.H."/>
            <person name="Li M."/>
        </authorList>
    </citation>
    <scope>NUCLEOTIDE SEQUENCE [LARGE SCALE GENOMIC DNA]</scope>
    <source>
        <strain evidence="2">SpSt-906</strain>
    </source>
</reference>